<evidence type="ECO:0000256" key="2">
    <source>
        <dbReference type="ARBA" id="ARBA00015192"/>
    </source>
</evidence>
<proteinExistence type="inferred from homology"/>
<accession>A0AA36CNK6</accession>
<dbReference type="SMART" id="SM00360">
    <property type="entry name" value="RRM"/>
    <property type="match status" value="1"/>
</dbReference>
<organism evidence="8 9">
    <name type="scientific">Mesorhabditis spiculigera</name>
    <dbReference type="NCBI Taxonomy" id="96644"/>
    <lineage>
        <taxon>Eukaryota</taxon>
        <taxon>Metazoa</taxon>
        <taxon>Ecdysozoa</taxon>
        <taxon>Nematoda</taxon>
        <taxon>Chromadorea</taxon>
        <taxon>Rhabditida</taxon>
        <taxon>Rhabditina</taxon>
        <taxon>Rhabditomorpha</taxon>
        <taxon>Rhabditoidea</taxon>
        <taxon>Rhabditidae</taxon>
        <taxon>Mesorhabditinae</taxon>
        <taxon>Mesorhabditis</taxon>
    </lineage>
</organism>
<dbReference type="InterPro" id="IPR000504">
    <property type="entry name" value="RRM_dom"/>
</dbReference>
<keyword evidence="3 5" id="KW-0694">RNA-binding</keyword>
<dbReference type="PANTHER" id="PTHR47640">
    <property type="entry name" value="TRNA SELENOCYSTEINE 1-ASSOCIATED PROTEIN 1-RELATED-RELATED"/>
    <property type="match status" value="1"/>
</dbReference>
<evidence type="ECO:0000313" key="8">
    <source>
        <dbReference type="EMBL" id="CAJ0571596.1"/>
    </source>
</evidence>
<comment type="caution">
    <text evidence="8">The sequence shown here is derived from an EMBL/GenBank/DDBJ whole genome shotgun (WGS) entry which is preliminary data.</text>
</comment>
<protein>
    <recommendedName>
        <fullName evidence="2">RNA-binding protein 42</fullName>
    </recommendedName>
    <alternativeName>
        <fullName evidence="4">RNA-binding motif protein 42</fullName>
    </alternativeName>
</protein>
<evidence type="ECO:0000256" key="6">
    <source>
        <dbReference type="SAM" id="MobiDB-lite"/>
    </source>
</evidence>
<evidence type="ECO:0000313" key="9">
    <source>
        <dbReference type="Proteomes" id="UP001177023"/>
    </source>
</evidence>
<feature type="domain" description="RRM" evidence="7">
    <location>
        <begin position="155"/>
        <end position="233"/>
    </location>
</feature>
<name>A0AA36CNK6_9BILA</name>
<dbReference type="AlphaFoldDB" id="A0AA36CNK6"/>
<dbReference type="InterPro" id="IPR034215">
    <property type="entry name" value="RBM42_RRM"/>
</dbReference>
<dbReference type="InterPro" id="IPR035979">
    <property type="entry name" value="RBD_domain_sf"/>
</dbReference>
<dbReference type="GO" id="GO:0003729">
    <property type="term" value="F:mRNA binding"/>
    <property type="evidence" value="ECO:0007669"/>
    <property type="project" value="InterPro"/>
</dbReference>
<dbReference type="CDD" id="cd12383">
    <property type="entry name" value="RRM_RBM42"/>
    <property type="match status" value="1"/>
</dbReference>
<dbReference type="Pfam" id="PF00076">
    <property type="entry name" value="RRM_1"/>
    <property type="match status" value="1"/>
</dbReference>
<dbReference type="Proteomes" id="UP001177023">
    <property type="component" value="Unassembled WGS sequence"/>
</dbReference>
<evidence type="ECO:0000256" key="4">
    <source>
        <dbReference type="ARBA" id="ARBA00030574"/>
    </source>
</evidence>
<feature type="region of interest" description="Disordered" evidence="6">
    <location>
        <begin position="13"/>
        <end position="34"/>
    </location>
</feature>
<feature type="non-terminal residue" evidence="8">
    <location>
        <position position="1"/>
    </location>
</feature>
<dbReference type="InterPro" id="IPR050825">
    <property type="entry name" value="RBM42_RBP45_47-like"/>
</dbReference>
<dbReference type="PANTHER" id="PTHR47640:SF11">
    <property type="entry name" value="RNA-BINDING PROTEIN 42"/>
    <property type="match status" value="1"/>
</dbReference>
<dbReference type="SUPFAM" id="SSF54928">
    <property type="entry name" value="RNA-binding domain, RBD"/>
    <property type="match status" value="1"/>
</dbReference>
<dbReference type="Gene3D" id="3.30.70.330">
    <property type="match status" value="1"/>
</dbReference>
<sequence length="255" mass="28203">MDLDAELALFEAELSTLPEPDEAGPSRPAKAPRTTITSDGAHIVAAPSVFKPPQLRVASVAPAKTQPLPNSGANMPGATIESGPALIRTPNVPYVPSEAPKLSALPSDIDAINRKRDKERREAMMSRPVGKKFVRTAGGQVWEDSSLADWDPNDFRIFCGDLGNEVSDELLAKAFRKYPSFLKAKVVRDGRSNKSKGFGFVSFKSQEDYVRAMREMDGKYVGNRPIKLRKSNWQERQIDVVKKKQTTKKKLGLMY</sequence>
<comment type="similarity">
    <text evidence="1">Belongs to the RRM RBM42 family.</text>
</comment>
<evidence type="ECO:0000256" key="3">
    <source>
        <dbReference type="ARBA" id="ARBA00022884"/>
    </source>
</evidence>
<dbReference type="EMBL" id="CATQJA010002573">
    <property type="protein sequence ID" value="CAJ0571596.1"/>
    <property type="molecule type" value="Genomic_DNA"/>
</dbReference>
<reference evidence="8" key="1">
    <citation type="submission" date="2023-06" db="EMBL/GenBank/DDBJ databases">
        <authorList>
            <person name="Delattre M."/>
        </authorList>
    </citation>
    <scope>NUCLEOTIDE SEQUENCE</scope>
    <source>
        <strain evidence="8">AF72</strain>
    </source>
</reference>
<evidence type="ECO:0000256" key="5">
    <source>
        <dbReference type="PROSITE-ProRule" id="PRU00176"/>
    </source>
</evidence>
<keyword evidence="9" id="KW-1185">Reference proteome</keyword>
<dbReference type="PROSITE" id="PS50102">
    <property type="entry name" value="RRM"/>
    <property type="match status" value="1"/>
</dbReference>
<evidence type="ECO:0000259" key="7">
    <source>
        <dbReference type="PROSITE" id="PS50102"/>
    </source>
</evidence>
<gene>
    <name evidence="8" type="ORF">MSPICULIGERA_LOCUS9999</name>
</gene>
<dbReference type="InterPro" id="IPR012677">
    <property type="entry name" value="Nucleotide-bd_a/b_plait_sf"/>
</dbReference>
<evidence type="ECO:0000256" key="1">
    <source>
        <dbReference type="ARBA" id="ARBA00007408"/>
    </source>
</evidence>